<reference evidence="1 2" key="1">
    <citation type="journal article" date="2011" name="J. Bacteriol.">
        <title>Complete genome sequence of a beneficial plant root-associated bacterium, Pseudomonas brassicacearum.</title>
        <authorList>
            <person name="Ortet P."/>
            <person name="Barakat M."/>
            <person name="Lalaouna D."/>
            <person name="Fochesato S."/>
            <person name="Barbe V."/>
            <person name="Vacherie B."/>
            <person name="Santaella C."/>
            <person name="Heulin T."/>
            <person name="Achouak W."/>
        </authorList>
    </citation>
    <scope>NUCLEOTIDE SEQUENCE [LARGE SCALE GENOMIC DNA]</scope>
    <source>
        <strain evidence="1 2">NFM421</strain>
    </source>
</reference>
<evidence type="ECO:0000313" key="2">
    <source>
        <dbReference type="Proteomes" id="UP000006692"/>
    </source>
</evidence>
<dbReference type="AlphaFoldDB" id="F2KM72"/>
<dbReference type="EMBL" id="CP002585">
    <property type="protein sequence ID" value="AEA71615.1"/>
    <property type="molecule type" value="Genomic_DNA"/>
</dbReference>
<accession>F2KM72</accession>
<dbReference type="Proteomes" id="UP000006692">
    <property type="component" value="Chromosome"/>
</dbReference>
<sequence>MQSAPLRQPSDFPVQWLCRAWQVRALMMSWVLLQDDRKKGARYYRARVPSRKFRHDEIFSCDLDHSQPSEALILEVSLLDRPGFVTKSFCAGLPGKI</sequence>
<protein>
    <submittedName>
        <fullName evidence="1">Uncharacterized protein</fullName>
    </submittedName>
</protein>
<reference key="2">
    <citation type="submission" date="2011-03" db="EMBL/GenBank/DDBJ databases">
        <title>Complete Genome Sequence of a beneficial plant roots-associated bacterium Pseudomonas brassicacearum.</title>
        <authorList>
            <person name="Ortet P."/>
            <person name="Barakat M."/>
            <person name="Lalaouna D."/>
            <person name="Fochesato S."/>
            <person name="Barbe V."/>
            <person name="Santaella C."/>
            <person name="Heulin T."/>
            <person name="Achouak W."/>
        </authorList>
    </citation>
    <scope>NUCLEOTIDE SEQUENCE</scope>
    <source>
        <strain>NFM421</strain>
    </source>
</reference>
<dbReference type="HOGENOM" id="CLU_2344464_0_0_6"/>
<gene>
    <name evidence="1" type="ORF">PSEBR_m1611</name>
</gene>
<organism evidence="1 2">
    <name type="scientific">Pseudomonas brassicacearum (strain NFM421)</name>
    <dbReference type="NCBI Taxonomy" id="994484"/>
    <lineage>
        <taxon>Bacteria</taxon>
        <taxon>Pseudomonadati</taxon>
        <taxon>Pseudomonadota</taxon>
        <taxon>Gammaproteobacteria</taxon>
        <taxon>Pseudomonadales</taxon>
        <taxon>Pseudomonadaceae</taxon>
        <taxon>Pseudomonas</taxon>
    </lineage>
</organism>
<name>F2KM72_PSEBN</name>
<proteinExistence type="predicted"/>
<dbReference type="STRING" id="994484.PSEBR_m1611"/>
<evidence type="ECO:0000313" key="1">
    <source>
        <dbReference type="EMBL" id="AEA71615.1"/>
    </source>
</evidence>
<dbReference type="KEGG" id="pba:PSEBR_m1611"/>